<feature type="transmembrane region" description="Helical" evidence="7">
    <location>
        <begin position="96"/>
        <end position="117"/>
    </location>
</feature>
<keyword evidence="3 7" id="KW-0812">Transmembrane</keyword>
<gene>
    <name evidence="9" type="ORF">SAMN05660649_01410</name>
</gene>
<comment type="similarity">
    <text evidence="2">Belongs to the EamA transporter family.</text>
</comment>
<evidence type="ECO:0000256" key="3">
    <source>
        <dbReference type="ARBA" id="ARBA00022692"/>
    </source>
</evidence>
<evidence type="ECO:0000256" key="2">
    <source>
        <dbReference type="ARBA" id="ARBA00007362"/>
    </source>
</evidence>
<keyword evidence="10" id="KW-1185">Reference proteome</keyword>
<accession>A0A1I2R6A9</accession>
<evidence type="ECO:0000313" key="9">
    <source>
        <dbReference type="EMBL" id="SFG36022.1"/>
    </source>
</evidence>
<organism evidence="9 10">
    <name type="scientific">Desulfotruncus arcticus DSM 17038</name>
    <dbReference type="NCBI Taxonomy" id="1121424"/>
    <lineage>
        <taxon>Bacteria</taxon>
        <taxon>Bacillati</taxon>
        <taxon>Bacillota</taxon>
        <taxon>Clostridia</taxon>
        <taxon>Eubacteriales</taxon>
        <taxon>Desulfallaceae</taxon>
        <taxon>Desulfotruncus</taxon>
    </lineage>
</organism>
<keyword evidence="6 7" id="KW-0472">Membrane</keyword>
<evidence type="ECO:0000259" key="8">
    <source>
        <dbReference type="Pfam" id="PF00892"/>
    </source>
</evidence>
<dbReference type="Proteomes" id="UP000199337">
    <property type="component" value="Unassembled WGS sequence"/>
</dbReference>
<dbReference type="GO" id="GO:0003677">
    <property type="term" value="F:DNA binding"/>
    <property type="evidence" value="ECO:0007669"/>
    <property type="project" value="UniProtKB-KW"/>
</dbReference>
<reference evidence="10" key="1">
    <citation type="submission" date="2016-10" db="EMBL/GenBank/DDBJ databases">
        <authorList>
            <person name="Varghese N."/>
            <person name="Submissions S."/>
        </authorList>
    </citation>
    <scope>NUCLEOTIDE SEQUENCE [LARGE SCALE GENOMIC DNA]</scope>
    <source>
        <strain evidence="10">DSM 17038</strain>
    </source>
</reference>
<evidence type="ECO:0000256" key="7">
    <source>
        <dbReference type="SAM" id="Phobius"/>
    </source>
</evidence>
<evidence type="ECO:0000313" key="10">
    <source>
        <dbReference type="Proteomes" id="UP000199337"/>
    </source>
</evidence>
<comment type="subcellular location">
    <subcellularLocation>
        <location evidence="1">Membrane</location>
        <topology evidence="1">Multi-pass membrane protein</topology>
    </subcellularLocation>
</comment>
<dbReference type="SUPFAM" id="SSF103481">
    <property type="entry name" value="Multidrug resistance efflux transporter EmrE"/>
    <property type="match status" value="1"/>
</dbReference>
<dbReference type="SUPFAM" id="SSF51215">
    <property type="entry name" value="Regulatory protein AraC"/>
    <property type="match status" value="1"/>
</dbReference>
<dbReference type="STRING" id="341036.SAMN05660649_01410"/>
<dbReference type="PANTHER" id="PTHR32322:SF2">
    <property type="entry name" value="EAMA DOMAIN-CONTAINING PROTEIN"/>
    <property type="match status" value="1"/>
</dbReference>
<feature type="transmembrane region" description="Helical" evidence="7">
    <location>
        <begin position="154"/>
        <end position="174"/>
    </location>
</feature>
<feature type="domain" description="EamA" evidence="8">
    <location>
        <begin position="91"/>
        <end position="171"/>
    </location>
</feature>
<dbReference type="Pfam" id="PF00892">
    <property type="entry name" value="EamA"/>
    <property type="match status" value="1"/>
</dbReference>
<dbReference type="EMBL" id="FOOX01000004">
    <property type="protein sequence ID" value="SFG36022.1"/>
    <property type="molecule type" value="Genomic_DNA"/>
</dbReference>
<feature type="transmembrane region" description="Helical" evidence="7">
    <location>
        <begin position="129"/>
        <end position="148"/>
    </location>
</feature>
<keyword evidence="4 7" id="KW-1133">Transmembrane helix</keyword>
<evidence type="ECO:0000256" key="5">
    <source>
        <dbReference type="ARBA" id="ARBA00023125"/>
    </source>
</evidence>
<evidence type="ECO:0000256" key="1">
    <source>
        <dbReference type="ARBA" id="ARBA00004141"/>
    </source>
</evidence>
<protein>
    <submittedName>
        <fullName evidence="9">EamA-like transporter family protein</fullName>
    </submittedName>
</protein>
<dbReference type="InterPro" id="IPR037923">
    <property type="entry name" value="HTH-like"/>
</dbReference>
<proteinExistence type="inferred from homology"/>
<dbReference type="AlphaFoldDB" id="A0A1I2R6A9"/>
<dbReference type="GO" id="GO:0016020">
    <property type="term" value="C:membrane"/>
    <property type="evidence" value="ECO:0007669"/>
    <property type="project" value="UniProtKB-SubCell"/>
</dbReference>
<dbReference type="PANTHER" id="PTHR32322">
    <property type="entry name" value="INNER MEMBRANE TRANSPORTER"/>
    <property type="match status" value="1"/>
</dbReference>
<dbReference type="InterPro" id="IPR000620">
    <property type="entry name" value="EamA_dom"/>
</dbReference>
<keyword evidence="5" id="KW-0238">DNA-binding</keyword>
<sequence length="186" mass="20364">MGGRITEVFCERRTYDKQYHTHSHPYAQLILPIEGTLHYRTPIHDLSLDSRHLFFLPPNFDHTFCATDRNEFLVSDIPLFVLPDIGSADIEQHLPLAGWLILLYLGLFPTAASYALLGAGLKKATATSSSIVVLVEPLVATLLAVGFVGERLTVAGWVGAALLLASLVVLTVSAKRISQPAEKLCK</sequence>
<evidence type="ECO:0000256" key="6">
    <source>
        <dbReference type="ARBA" id="ARBA00023136"/>
    </source>
</evidence>
<evidence type="ECO:0000256" key="4">
    <source>
        <dbReference type="ARBA" id="ARBA00022989"/>
    </source>
</evidence>
<dbReference type="InterPro" id="IPR050638">
    <property type="entry name" value="AA-Vitamin_Transporters"/>
</dbReference>
<name>A0A1I2R6A9_9FIRM</name>
<dbReference type="InterPro" id="IPR037185">
    <property type="entry name" value="EmrE-like"/>
</dbReference>